<gene>
    <name evidence="9" type="ORF">SAMN05216184_101227</name>
</gene>
<evidence type="ECO:0000259" key="8">
    <source>
        <dbReference type="PROSITE" id="PS50928"/>
    </source>
</evidence>
<keyword evidence="5 7" id="KW-1133">Transmembrane helix</keyword>
<evidence type="ECO:0000256" key="6">
    <source>
        <dbReference type="ARBA" id="ARBA00023136"/>
    </source>
</evidence>
<dbReference type="Proteomes" id="UP000250222">
    <property type="component" value="Unassembled WGS sequence"/>
</dbReference>
<evidence type="ECO:0000256" key="1">
    <source>
        <dbReference type="ARBA" id="ARBA00004651"/>
    </source>
</evidence>
<feature type="transmembrane region" description="Helical" evidence="7">
    <location>
        <begin position="176"/>
        <end position="200"/>
    </location>
</feature>
<dbReference type="PANTHER" id="PTHR30151:SF0">
    <property type="entry name" value="ABC TRANSPORTER PERMEASE PROTEIN MJ0413-RELATED"/>
    <property type="match status" value="1"/>
</dbReference>
<evidence type="ECO:0000256" key="2">
    <source>
        <dbReference type="ARBA" id="ARBA00022448"/>
    </source>
</evidence>
<evidence type="ECO:0000256" key="4">
    <source>
        <dbReference type="ARBA" id="ARBA00022692"/>
    </source>
</evidence>
<reference evidence="9 10" key="1">
    <citation type="submission" date="2016-10" db="EMBL/GenBank/DDBJ databases">
        <authorList>
            <person name="Cai Z."/>
        </authorList>
    </citation>
    <scope>NUCLEOTIDE SEQUENCE [LARGE SCALE GENOMIC DNA]</scope>
    <source>
        <strain evidence="9 10">CGMCC 1.10826</strain>
    </source>
</reference>
<evidence type="ECO:0000256" key="7">
    <source>
        <dbReference type="RuleBase" id="RU363032"/>
    </source>
</evidence>
<name>A0A2Y9C2R8_9MICO</name>
<dbReference type="GO" id="GO:0055085">
    <property type="term" value="P:transmembrane transport"/>
    <property type="evidence" value="ECO:0007669"/>
    <property type="project" value="InterPro"/>
</dbReference>
<keyword evidence="3" id="KW-1003">Cell membrane</keyword>
<keyword evidence="10" id="KW-1185">Reference proteome</keyword>
<dbReference type="PANTHER" id="PTHR30151">
    <property type="entry name" value="ALKANE SULFONATE ABC TRANSPORTER-RELATED, MEMBRANE SUBUNIT"/>
    <property type="match status" value="1"/>
</dbReference>
<evidence type="ECO:0000313" key="10">
    <source>
        <dbReference type="Proteomes" id="UP000250222"/>
    </source>
</evidence>
<proteinExistence type="inferred from homology"/>
<protein>
    <submittedName>
        <fullName evidence="9">ABC-type nitrate/sulfonate/bicarbonate transport system, permease component</fullName>
    </submittedName>
</protein>
<dbReference type="Pfam" id="PF00528">
    <property type="entry name" value="BPD_transp_1"/>
    <property type="match status" value="1"/>
</dbReference>
<evidence type="ECO:0000313" key="9">
    <source>
        <dbReference type="EMBL" id="SSA36563.1"/>
    </source>
</evidence>
<comment type="similarity">
    <text evidence="7">Belongs to the binding-protein-dependent transport system permease family.</text>
</comment>
<feature type="transmembrane region" description="Helical" evidence="7">
    <location>
        <begin position="230"/>
        <end position="252"/>
    </location>
</feature>
<dbReference type="InterPro" id="IPR035906">
    <property type="entry name" value="MetI-like_sf"/>
</dbReference>
<keyword evidence="6 7" id="KW-0472">Membrane</keyword>
<dbReference type="Gene3D" id="1.10.3720.10">
    <property type="entry name" value="MetI-like"/>
    <property type="match status" value="1"/>
</dbReference>
<feature type="domain" description="ABC transmembrane type-1" evidence="8">
    <location>
        <begin position="67"/>
        <end position="252"/>
    </location>
</feature>
<sequence>MSALAPVPRESRLHAVALPAAVVVGLLALLQLLSVTDVLPRSYAPPPTEVLAALGRLLTGPALWTDIGSTLVGWAVSLGIAVVLGTAVGMLLGSVRWVQWLLTPVIEFLRPIPSIALIPLVVLTIGGARDGAVFLAAYAAVWQMLVAAIYATGAVDPVARDTARAYNLSRVQTIRWLTLPAMLPGLVTGVRIASATALIITVTSEILLGGVPGLGQGLNLARSAGDLTRMYAYVVVIGIVGLAINTVLTVLARRVVGWQGARR</sequence>
<dbReference type="GO" id="GO:0005886">
    <property type="term" value="C:plasma membrane"/>
    <property type="evidence" value="ECO:0007669"/>
    <property type="project" value="UniProtKB-SubCell"/>
</dbReference>
<dbReference type="PROSITE" id="PS50928">
    <property type="entry name" value="ABC_TM1"/>
    <property type="match status" value="1"/>
</dbReference>
<evidence type="ECO:0000256" key="5">
    <source>
        <dbReference type="ARBA" id="ARBA00022989"/>
    </source>
</evidence>
<keyword evidence="2 7" id="KW-0813">Transport</keyword>
<feature type="transmembrane region" description="Helical" evidence="7">
    <location>
        <begin position="105"/>
        <end position="126"/>
    </location>
</feature>
<keyword evidence="4 7" id="KW-0812">Transmembrane</keyword>
<feature type="transmembrane region" description="Helical" evidence="7">
    <location>
        <begin position="132"/>
        <end position="155"/>
    </location>
</feature>
<dbReference type="RefSeq" id="WP_110850749.1">
    <property type="nucleotide sequence ID" value="NZ_QKLZ01000001.1"/>
</dbReference>
<comment type="subcellular location">
    <subcellularLocation>
        <location evidence="1 7">Cell membrane</location>
        <topology evidence="1 7">Multi-pass membrane protein</topology>
    </subcellularLocation>
</comment>
<dbReference type="InterPro" id="IPR000515">
    <property type="entry name" value="MetI-like"/>
</dbReference>
<dbReference type="CDD" id="cd06261">
    <property type="entry name" value="TM_PBP2"/>
    <property type="match status" value="1"/>
</dbReference>
<dbReference type="SUPFAM" id="SSF161098">
    <property type="entry name" value="MetI-like"/>
    <property type="match status" value="1"/>
</dbReference>
<evidence type="ECO:0000256" key="3">
    <source>
        <dbReference type="ARBA" id="ARBA00022475"/>
    </source>
</evidence>
<accession>A0A2Y9C2R8</accession>
<organism evidence="9 10">
    <name type="scientific">Georgenia satyanarayanai</name>
    <dbReference type="NCBI Taxonomy" id="860221"/>
    <lineage>
        <taxon>Bacteria</taxon>
        <taxon>Bacillati</taxon>
        <taxon>Actinomycetota</taxon>
        <taxon>Actinomycetes</taxon>
        <taxon>Micrococcales</taxon>
        <taxon>Bogoriellaceae</taxon>
        <taxon>Georgenia</taxon>
    </lineage>
</organism>
<feature type="transmembrane region" description="Helical" evidence="7">
    <location>
        <begin position="71"/>
        <end position="93"/>
    </location>
</feature>
<dbReference type="EMBL" id="UETB01000001">
    <property type="protein sequence ID" value="SSA36563.1"/>
    <property type="molecule type" value="Genomic_DNA"/>
</dbReference>
<dbReference type="AlphaFoldDB" id="A0A2Y9C2R8"/>
<feature type="transmembrane region" description="Helical" evidence="7">
    <location>
        <begin position="12"/>
        <end position="33"/>
    </location>
</feature>
<dbReference type="OrthoDB" id="5458199at2"/>